<dbReference type="EMBL" id="KV417266">
    <property type="protein sequence ID" value="KZP01521.1"/>
    <property type="molecule type" value="Genomic_DNA"/>
</dbReference>
<dbReference type="AlphaFoldDB" id="A0A167S2J6"/>
<keyword evidence="4" id="KW-1185">Reference proteome</keyword>
<organism evidence="3 4">
    <name type="scientific">Calocera viscosa (strain TUFC12733)</name>
    <dbReference type="NCBI Taxonomy" id="1330018"/>
    <lineage>
        <taxon>Eukaryota</taxon>
        <taxon>Fungi</taxon>
        <taxon>Dikarya</taxon>
        <taxon>Basidiomycota</taxon>
        <taxon>Agaricomycotina</taxon>
        <taxon>Dacrymycetes</taxon>
        <taxon>Dacrymycetales</taxon>
        <taxon>Dacrymycetaceae</taxon>
        <taxon>Calocera</taxon>
    </lineage>
</organism>
<feature type="compositionally biased region" description="Basic residues" evidence="1">
    <location>
        <begin position="1"/>
        <end position="17"/>
    </location>
</feature>
<dbReference type="STRING" id="1330018.A0A167S2J6"/>
<gene>
    <name evidence="3" type="ORF">CALVIDRAFT_532287</name>
</gene>
<feature type="compositionally biased region" description="Pro residues" evidence="1">
    <location>
        <begin position="389"/>
        <end position="401"/>
    </location>
</feature>
<reference evidence="3 4" key="1">
    <citation type="journal article" date="2016" name="Mol. Biol. Evol.">
        <title>Comparative Genomics of Early-Diverging Mushroom-Forming Fungi Provides Insights into the Origins of Lignocellulose Decay Capabilities.</title>
        <authorList>
            <person name="Nagy L.G."/>
            <person name="Riley R."/>
            <person name="Tritt A."/>
            <person name="Adam C."/>
            <person name="Daum C."/>
            <person name="Floudas D."/>
            <person name="Sun H."/>
            <person name="Yadav J.S."/>
            <person name="Pangilinan J."/>
            <person name="Larsson K.H."/>
            <person name="Matsuura K."/>
            <person name="Barry K."/>
            <person name="Labutti K."/>
            <person name="Kuo R."/>
            <person name="Ohm R.A."/>
            <person name="Bhattacharya S.S."/>
            <person name="Shirouzu T."/>
            <person name="Yoshinaga Y."/>
            <person name="Martin F.M."/>
            <person name="Grigoriev I.V."/>
            <person name="Hibbett D.S."/>
        </authorList>
    </citation>
    <scope>NUCLEOTIDE SEQUENCE [LARGE SCALE GENOMIC DNA]</scope>
    <source>
        <strain evidence="3 4">TUFC12733</strain>
    </source>
</reference>
<evidence type="ECO:0000256" key="1">
    <source>
        <dbReference type="SAM" id="MobiDB-lite"/>
    </source>
</evidence>
<evidence type="ECO:0000313" key="3">
    <source>
        <dbReference type="EMBL" id="KZP01521.1"/>
    </source>
</evidence>
<keyword evidence="2" id="KW-0472">Membrane</keyword>
<dbReference type="OrthoDB" id="3263296at2759"/>
<proteinExistence type="predicted"/>
<feature type="region of interest" description="Disordered" evidence="1">
    <location>
        <begin position="187"/>
        <end position="213"/>
    </location>
</feature>
<feature type="region of interest" description="Disordered" evidence="1">
    <location>
        <begin position="1"/>
        <end position="71"/>
    </location>
</feature>
<accession>A0A167S2J6</accession>
<feature type="region of interest" description="Disordered" evidence="1">
    <location>
        <begin position="363"/>
        <end position="502"/>
    </location>
</feature>
<feature type="compositionally biased region" description="Low complexity" evidence="1">
    <location>
        <begin position="402"/>
        <end position="413"/>
    </location>
</feature>
<feature type="region of interest" description="Disordered" evidence="1">
    <location>
        <begin position="304"/>
        <end position="345"/>
    </location>
</feature>
<evidence type="ECO:0000256" key="2">
    <source>
        <dbReference type="SAM" id="Phobius"/>
    </source>
</evidence>
<keyword evidence="2" id="KW-1133">Transmembrane helix</keyword>
<feature type="compositionally biased region" description="Polar residues" evidence="1">
    <location>
        <begin position="444"/>
        <end position="497"/>
    </location>
</feature>
<sequence length="585" mass="61359">MDHFHKQRHEHIAHVAKRQVVTSTSTSTTSTTTPSTSSASSTSSTTTSTTSTSSTPITYATTPPSSQSLVNTTPTGIATYAAQAGGAVPQPGTSNFAPVYTTGAVVKSGSAAGAQSTSASGKVTGASSMSTTTIIGIAAGGLVGFIIIGGIIAYMIRQCRRRNAHAETKFDRNSFIRNSVLLDDKNESSTTLAMDEKPGYGSAASLAPGRSNTRLNPPGAGMAGPPRPPTMIQRHYNAPALQPGQHMQYPAAPPASYYPAGGMPVRAPYANGPAKDLPSSPADSFFTQAKAQQQGAMYYPGQYRQNNGQATPELGRAPTYKSQASEPADLALEPSNGGKARSGRGLSVTPFQAQQYAEISRLVNQPLPPMPPSKANGESYELPARNVTSPPPAMRSPPPMGRPMDMSPSGFRSPSPPSPLQPPRNIVSPFQRIGSTPPMLPPLITSSHPSDASLSQFNSDRSLNNHGRSGTPTDPNPQQYFTATRSTSPQQVENLRSNPGFPTLVEPNNAPRTPRFHSGFSATSHVGQEGNFGSAGNLNTVAQSRSGSNLAVPGQDPSRRLSVRNSMASDGRYSMYGEEDVYGGI</sequence>
<feature type="transmembrane region" description="Helical" evidence="2">
    <location>
        <begin position="134"/>
        <end position="156"/>
    </location>
</feature>
<evidence type="ECO:0000313" key="4">
    <source>
        <dbReference type="Proteomes" id="UP000076738"/>
    </source>
</evidence>
<feature type="compositionally biased region" description="Low complexity" evidence="1">
    <location>
        <begin position="22"/>
        <end position="66"/>
    </location>
</feature>
<keyword evidence="2" id="KW-0812">Transmembrane</keyword>
<name>A0A167S2J6_CALVF</name>
<dbReference type="Proteomes" id="UP000076738">
    <property type="component" value="Unassembled WGS sequence"/>
</dbReference>
<protein>
    <submittedName>
        <fullName evidence="3">Uncharacterized protein</fullName>
    </submittedName>
</protein>